<evidence type="ECO:0000313" key="2">
    <source>
        <dbReference type="Proteomes" id="UP000315235"/>
    </source>
</evidence>
<comment type="caution">
    <text evidence="1">The sequence shown here is derived from an EMBL/GenBank/DDBJ whole genome shotgun (WGS) entry which is preliminary data.</text>
</comment>
<accession>A0A553GWU7</accession>
<gene>
    <name evidence="1" type="ORF">FM069_14675</name>
</gene>
<proteinExistence type="predicted"/>
<dbReference type="OrthoDB" id="7022283at2"/>
<organism evidence="1 2">
    <name type="scientific">Pseudomonas mangiferae</name>
    <dbReference type="NCBI Taxonomy" id="2593654"/>
    <lineage>
        <taxon>Bacteria</taxon>
        <taxon>Pseudomonadati</taxon>
        <taxon>Pseudomonadota</taxon>
        <taxon>Gammaproteobacteria</taxon>
        <taxon>Pseudomonadales</taxon>
        <taxon>Pseudomonadaceae</taxon>
        <taxon>Pseudomonas</taxon>
    </lineage>
</organism>
<keyword evidence="2" id="KW-1185">Reference proteome</keyword>
<dbReference type="EMBL" id="VJOY01000010">
    <property type="protein sequence ID" value="TRX73988.1"/>
    <property type="molecule type" value="Genomic_DNA"/>
</dbReference>
<name>A0A553GWU7_9PSED</name>
<reference evidence="1 2" key="1">
    <citation type="submission" date="2019-07" db="EMBL/GenBank/DDBJ databases">
        <title>Pseudomonas mangiferae sp. nov., isolated from bark of mango tree in Thailand.</title>
        <authorList>
            <person name="Srisuk N."/>
            <person name="Anurat P."/>
        </authorList>
    </citation>
    <scope>NUCLEOTIDE SEQUENCE [LARGE SCALE GENOMIC DNA]</scope>
    <source>
        <strain evidence="1 2">DMKU_BBB3-04</strain>
    </source>
</reference>
<dbReference type="AlphaFoldDB" id="A0A553GWU7"/>
<dbReference type="RefSeq" id="WP_143489115.1">
    <property type="nucleotide sequence ID" value="NZ_VJOY01000010.1"/>
</dbReference>
<sequence>MGSAVYHLVLEGKAEYLYDEREEPEDDPAERSRGSFVEAQCAGHGEQVLVLTGEFHSNFLQSVVLRYNQAWGTWERLNIAERDAPEWLYLGPGGFYVVVPNPGRNETPERYLVYRFDSSKGAAYQAYLSEGPQGSDTLPALPGYDAIRLKPRRPQP</sequence>
<evidence type="ECO:0000313" key="1">
    <source>
        <dbReference type="EMBL" id="TRX73988.1"/>
    </source>
</evidence>
<protein>
    <submittedName>
        <fullName evidence="1">Uncharacterized protein</fullName>
    </submittedName>
</protein>
<dbReference type="Proteomes" id="UP000315235">
    <property type="component" value="Unassembled WGS sequence"/>
</dbReference>